<dbReference type="HOGENOM" id="CLU_1495931_0_0_1"/>
<evidence type="ECO:0000313" key="1">
    <source>
        <dbReference type="EMBL" id="EUN25144.1"/>
    </source>
</evidence>
<gene>
    <name evidence="1" type="ORF">COCVIDRAFT_17641</name>
</gene>
<dbReference type="RefSeq" id="XP_014554669.1">
    <property type="nucleotide sequence ID" value="XM_014699183.1"/>
</dbReference>
<dbReference type="EMBL" id="KI968756">
    <property type="protein sequence ID" value="EUN25144.1"/>
    <property type="molecule type" value="Genomic_DNA"/>
</dbReference>
<keyword evidence="2" id="KW-1185">Reference proteome</keyword>
<reference evidence="1 2" key="1">
    <citation type="journal article" date="2013" name="PLoS Genet.">
        <title>Comparative genome structure, secondary metabolite, and effector coding capacity across Cochliobolus pathogens.</title>
        <authorList>
            <person name="Condon B.J."/>
            <person name="Leng Y."/>
            <person name="Wu D."/>
            <person name="Bushley K.E."/>
            <person name="Ohm R.A."/>
            <person name="Otillar R."/>
            <person name="Martin J."/>
            <person name="Schackwitz W."/>
            <person name="Grimwood J."/>
            <person name="MohdZainudin N."/>
            <person name="Xue C."/>
            <person name="Wang R."/>
            <person name="Manning V.A."/>
            <person name="Dhillon B."/>
            <person name="Tu Z.J."/>
            <person name="Steffenson B.J."/>
            <person name="Salamov A."/>
            <person name="Sun H."/>
            <person name="Lowry S."/>
            <person name="LaButti K."/>
            <person name="Han J."/>
            <person name="Copeland A."/>
            <person name="Lindquist E."/>
            <person name="Barry K."/>
            <person name="Schmutz J."/>
            <person name="Baker S.E."/>
            <person name="Ciuffetti L.M."/>
            <person name="Grigoriev I.V."/>
            <person name="Zhong S."/>
            <person name="Turgeon B.G."/>
        </authorList>
    </citation>
    <scope>NUCLEOTIDE SEQUENCE [LARGE SCALE GENOMIC DNA]</scope>
    <source>
        <strain evidence="1 2">FI3</strain>
    </source>
</reference>
<proteinExistence type="predicted"/>
<dbReference type="AlphaFoldDB" id="W7EDY7"/>
<name>W7EDY7_BIPV3</name>
<organism evidence="1 2">
    <name type="scientific">Bipolaris victoriae (strain FI3)</name>
    <name type="common">Victoria blight of oats agent</name>
    <name type="synonym">Cochliobolus victoriae</name>
    <dbReference type="NCBI Taxonomy" id="930091"/>
    <lineage>
        <taxon>Eukaryota</taxon>
        <taxon>Fungi</taxon>
        <taxon>Dikarya</taxon>
        <taxon>Ascomycota</taxon>
        <taxon>Pezizomycotina</taxon>
        <taxon>Dothideomycetes</taxon>
        <taxon>Pleosporomycetidae</taxon>
        <taxon>Pleosporales</taxon>
        <taxon>Pleosporineae</taxon>
        <taxon>Pleosporaceae</taxon>
        <taxon>Bipolaris</taxon>
    </lineage>
</organism>
<dbReference type="GeneID" id="26252037"/>
<accession>W7EDY7</accession>
<protein>
    <submittedName>
        <fullName evidence="1">Uncharacterized protein</fullName>
    </submittedName>
</protein>
<sequence length="180" mass="19139">MTEAVEELMNTTDFTTINTAEWVVFLNQPAEVLEGWDATKKHRMFSLLHDALISGGGLQKRLVDTTGAQVDEHVKSLEASYLTQVVRDEEDETEKKGCIQKTMCVLCVTAAATVATGLIVTCASTVFTSIHGVTPAAGPAAAVFYTPIVLQFIACASKPTAAALGASAGCVSLWLCQDIQ</sequence>
<dbReference type="Proteomes" id="UP000054337">
    <property type="component" value="Unassembled WGS sequence"/>
</dbReference>
<evidence type="ECO:0000313" key="2">
    <source>
        <dbReference type="Proteomes" id="UP000054337"/>
    </source>
</evidence>